<name>A0A9D2RI11_9BURK</name>
<protein>
    <submittedName>
        <fullName evidence="3">DUF3426 domain-containing protein</fullName>
    </submittedName>
</protein>
<dbReference type="Proteomes" id="UP000823889">
    <property type="component" value="Unassembled WGS sequence"/>
</dbReference>
<gene>
    <name evidence="3" type="ORF">H9906_02135</name>
</gene>
<evidence type="ECO:0000256" key="1">
    <source>
        <dbReference type="SAM" id="MobiDB-lite"/>
    </source>
</evidence>
<evidence type="ECO:0000313" key="3">
    <source>
        <dbReference type="EMBL" id="HJD43811.1"/>
    </source>
</evidence>
<reference evidence="3" key="1">
    <citation type="journal article" date="2021" name="PeerJ">
        <title>Extensive microbial diversity within the chicken gut microbiome revealed by metagenomics and culture.</title>
        <authorList>
            <person name="Gilroy R."/>
            <person name="Ravi A."/>
            <person name="Getino M."/>
            <person name="Pursley I."/>
            <person name="Horton D.L."/>
            <person name="Alikhan N.F."/>
            <person name="Baker D."/>
            <person name="Gharbi K."/>
            <person name="Hall N."/>
            <person name="Watson M."/>
            <person name="Adriaenssens E.M."/>
            <person name="Foster-Nyarko E."/>
            <person name="Jarju S."/>
            <person name="Secka A."/>
            <person name="Antonio M."/>
            <person name="Oren A."/>
            <person name="Chaudhuri R.R."/>
            <person name="La Ragione R."/>
            <person name="Hildebrand F."/>
            <person name="Pallen M.J."/>
        </authorList>
    </citation>
    <scope>NUCLEOTIDE SEQUENCE</scope>
    <source>
        <strain evidence="3">9264</strain>
    </source>
</reference>
<dbReference type="InterPro" id="IPR021834">
    <property type="entry name" value="DUF3426"/>
</dbReference>
<evidence type="ECO:0000313" key="4">
    <source>
        <dbReference type="Proteomes" id="UP000823889"/>
    </source>
</evidence>
<reference evidence="3" key="2">
    <citation type="submission" date="2021-04" db="EMBL/GenBank/DDBJ databases">
        <authorList>
            <person name="Gilroy R."/>
        </authorList>
    </citation>
    <scope>NUCLEOTIDE SEQUENCE</scope>
    <source>
        <strain evidence="3">9264</strain>
    </source>
</reference>
<proteinExistence type="predicted"/>
<keyword evidence="2" id="KW-0472">Membrane</keyword>
<dbReference type="AlphaFoldDB" id="A0A9D2RI11"/>
<comment type="caution">
    <text evidence="3">The sequence shown here is derived from an EMBL/GenBank/DDBJ whole genome shotgun (WGS) entry which is preliminary data.</text>
</comment>
<sequence length="275" mass="30974">EDSDEPATQEHTVSFDVESVANTSDFYIAPSSTQDATVQRDFYVSGETSEDSFPHFSAAGQDGPVAESEPVYDVGVTEEEPEPELIGEHTLGGVYPDDEARHAAHYATYTETSVWSRLFWRLCLGVLLLLLVAQAAYVYRHQLANQVPFLRPALEAVCQKLDCQISYERRAKFIDISDSELHAEPNIQKNGPYRYHLALSLHNRFKRAQAWPTLVIRLQDGRGQALSTIAVPPEQYLANKGLRSSFFAADSTQRVQLNLSTPERITHYELFSYFP</sequence>
<feature type="non-terminal residue" evidence="3">
    <location>
        <position position="1"/>
    </location>
</feature>
<evidence type="ECO:0000256" key="2">
    <source>
        <dbReference type="SAM" id="Phobius"/>
    </source>
</evidence>
<feature type="region of interest" description="Disordered" evidence="1">
    <location>
        <begin position="48"/>
        <end position="70"/>
    </location>
</feature>
<keyword evidence="2" id="KW-1133">Transmembrane helix</keyword>
<accession>A0A9D2RI11</accession>
<dbReference type="Pfam" id="PF11906">
    <property type="entry name" value="DUF3426"/>
    <property type="match status" value="1"/>
</dbReference>
<dbReference type="EMBL" id="DWUQ01000041">
    <property type="protein sequence ID" value="HJD43811.1"/>
    <property type="molecule type" value="Genomic_DNA"/>
</dbReference>
<organism evidence="3 4">
    <name type="scientific">Candidatus Paenalcaligenes intestinipullorum</name>
    <dbReference type="NCBI Taxonomy" id="2838718"/>
    <lineage>
        <taxon>Bacteria</taxon>
        <taxon>Pseudomonadati</taxon>
        <taxon>Pseudomonadota</taxon>
        <taxon>Betaproteobacteria</taxon>
        <taxon>Burkholderiales</taxon>
        <taxon>Alcaligenaceae</taxon>
        <taxon>Paenalcaligenes</taxon>
    </lineage>
</organism>
<feature type="transmembrane region" description="Helical" evidence="2">
    <location>
        <begin position="118"/>
        <end position="139"/>
    </location>
</feature>
<keyword evidence="2" id="KW-0812">Transmembrane</keyword>